<dbReference type="EMBL" id="CP136865">
    <property type="protein sequence ID" value="WOJ96586.1"/>
    <property type="molecule type" value="Genomic_DNA"/>
</dbReference>
<dbReference type="InterPro" id="IPR017850">
    <property type="entry name" value="Alkaline_phosphatase_core_sf"/>
</dbReference>
<dbReference type="PANTHER" id="PTHR43751">
    <property type="entry name" value="SULFATASE"/>
    <property type="match status" value="1"/>
</dbReference>
<dbReference type="InterPro" id="IPR052701">
    <property type="entry name" value="GAG_Ulvan_Degrading_Sulfatases"/>
</dbReference>
<feature type="signal peptide" evidence="1">
    <location>
        <begin position="1"/>
        <end position="27"/>
    </location>
</feature>
<protein>
    <submittedName>
        <fullName evidence="3">Arylsulfatase</fullName>
    </submittedName>
</protein>
<accession>A0ABZ0IEY1</accession>
<dbReference type="RefSeq" id="WP_407327264.1">
    <property type="nucleotide sequence ID" value="NZ_CP136865.1"/>
</dbReference>
<evidence type="ECO:0000313" key="4">
    <source>
        <dbReference type="Proteomes" id="UP001626549"/>
    </source>
</evidence>
<dbReference type="Gene3D" id="3.30.1120.10">
    <property type="match status" value="1"/>
</dbReference>
<feature type="chain" id="PRO_5046095143" evidence="1">
    <location>
        <begin position="28"/>
        <end position="518"/>
    </location>
</feature>
<dbReference type="Pfam" id="PF00884">
    <property type="entry name" value="Sulfatase"/>
    <property type="match status" value="1"/>
</dbReference>
<gene>
    <name evidence="3" type="ORF">R0137_15240</name>
</gene>
<dbReference type="Gene3D" id="3.40.720.10">
    <property type="entry name" value="Alkaline Phosphatase, subunit A"/>
    <property type="match status" value="1"/>
</dbReference>
<sequence>MKRLFSGSLARGVFVAGASLLFSAAIAAADRKPNILVIWGDDIGWSNISAYHRGMLGSRTPNIDRIAKGGAMFTDYYGEQSCTAGRSAFITGQHPLRTGLLRVGLPGADIGLRAEDPTIAELLKPHGYATGQFGKNHLGDKDEFLPSNHGFDEFFGSLYHLNAEEEPETYFYPKDPEFRRRFAPRGVIRSYADGKIEDTGALTRKRMETVDKEFTDAALAFIDTAHANEQPFFVWLNTTRMHVWTRLAPEWQGKSGYGLYADGMMEHDFHVGRVLDKLDALGIADNTIVVYSTDNGSQTNTYPDGGAEPFRGEKGSTWEGGFRVPALIRWPGVVEENTVINDIFSHQDWLPTFLAAAGEPDIASKLRKGHRAGEKSFRVHLDGFDQTDLLAGTGPGVRHNIFYFDDNANFNALRWNDWKIHFGVQKDGWGGSREALNFPQMVNLRTDPYETSLDSSLYTRFFADQIWLFVPTQQEVGKWLMTFREFPPRQAVASFSVDGMMERMQQMLQMKAMKPPGG</sequence>
<proteinExistence type="predicted"/>
<feature type="domain" description="Sulfatase N-terminal" evidence="2">
    <location>
        <begin position="33"/>
        <end position="358"/>
    </location>
</feature>
<evidence type="ECO:0000256" key="1">
    <source>
        <dbReference type="SAM" id="SignalP"/>
    </source>
</evidence>
<dbReference type="InterPro" id="IPR000917">
    <property type="entry name" value="Sulfatase_N"/>
</dbReference>
<reference evidence="3 4" key="1">
    <citation type="submission" date="2023-10" db="EMBL/GenBank/DDBJ databases">
        <title>Two novel species belonging to the OM43/NOR5 clade.</title>
        <authorList>
            <person name="Park M."/>
        </authorList>
    </citation>
    <scope>NUCLEOTIDE SEQUENCE [LARGE SCALE GENOMIC DNA]</scope>
    <source>
        <strain evidence="3 4">IMCC45268</strain>
    </source>
</reference>
<keyword evidence="4" id="KW-1185">Reference proteome</keyword>
<evidence type="ECO:0000259" key="2">
    <source>
        <dbReference type="Pfam" id="PF00884"/>
    </source>
</evidence>
<name>A0ABZ0IEY1_9GAMM</name>
<dbReference type="SUPFAM" id="SSF53649">
    <property type="entry name" value="Alkaline phosphatase-like"/>
    <property type="match status" value="1"/>
</dbReference>
<dbReference type="CDD" id="cd16142">
    <property type="entry name" value="ARS_like"/>
    <property type="match status" value="1"/>
</dbReference>
<keyword evidence="1" id="KW-0732">Signal</keyword>
<dbReference type="PANTHER" id="PTHR43751:SF2">
    <property type="entry name" value="SULFATASE N-TERMINAL DOMAIN-CONTAINING PROTEIN"/>
    <property type="match status" value="1"/>
</dbReference>
<organism evidence="3 4">
    <name type="scientific">Congregibacter brevis</name>
    <dbReference type="NCBI Taxonomy" id="3081201"/>
    <lineage>
        <taxon>Bacteria</taxon>
        <taxon>Pseudomonadati</taxon>
        <taxon>Pseudomonadota</taxon>
        <taxon>Gammaproteobacteria</taxon>
        <taxon>Cellvibrionales</taxon>
        <taxon>Halieaceae</taxon>
        <taxon>Congregibacter</taxon>
    </lineage>
</organism>
<dbReference type="Proteomes" id="UP001626549">
    <property type="component" value="Chromosome"/>
</dbReference>
<evidence type="ECO:0000313" key="3">
    <source>
        <dbReference type="EMBL" id="WOJ96586.1"/>
    </source>
</evidence>